<dbReference type="InterPro" id="IPR033121">
    <property type="entry name" value="PEPTIDASE_A1"/>
</dbReference>
<dbReference type="AlphaFoldDB" id="A0A1I7VXN5"/>
<keyword evidence="3" id="KW-0064">Aspartyl protease</keyword>
<dbReference type="CDD" id="cd05471">
    <property type="entry name" value="pepsin_like"/>
    <property type="match status" value="1"/>
</dbReference>
<dbReference type="GO" id="GO:0005764">
    <property type="term" value="C:lysosome"/>
    <property type="evidence" value="ECO:0007669"/>
    <property type="project" value="TreeGrafter"/>
</dbReference>
<reference evidence="6" key="2">
    <citation type="submission" date="2016-11" db="UniProtKB">
        <authorList>
            <consortium name="WormBaseParasite"/>
        </authorList>
    </citation>
    <scope>IDENTIFICATION</scope>
</reference>
<dbReference type="STRING" id="7209.A0A1I7VXN5"/>
<dbReference type="GO" id="GO:0004190">
    <property type="term" value="F:aspartic-type endopeptidase activity"/>
    <property type="evidence" value="ECO:0007669"/>
    <property type="project" value="UniProtKB-KW"/>
</dbReference>
<dbReference type="PANTHER" id="PTHR47966">
    <property type="entry name" value="BETA-SITE APP-CLEAVING ENZYME, ISOFORM A-RELATED"/>
    <property type="match status" value="1"/>
</dbReference>
<dbReference type="InterPro" id="IPR021109">
    <property type="entry name" value="Peptidase_aspartic_dom_sf"/>
</dbReference>
<evidence type="ECO:0000259" key="4">
    <source>
        <dbReference type="PROSITE" id="PS51767"/>
    </source>
</evidence>
<evidence type="ECO:0000256" key="3">
    <source>
        <dbReference type="RuleBase" id="RU000454"/>
    </source>
</evidence>
<dbReference type="PANTHER" id="PTHR47966:SF8">
    <property type="entry name" value="ASPARTIC PROTEASE 1-RELATED"/>
    <property type="match status" value="1"/>
</dbReference>
<feature type="active site" evidence="2">
    <location>
        <position position="98"/>
    </location>
</feature>
<evidence type="ECO:0000256" key="1">
    <source>
        <dbReference type="ARBA" id="ARBA00007447"/>
    </source>
</evidence>
<dbReference type="GO" id="GO:0006508">
    <property type="term" value="P:proteolysis"/>
    <property type="evidence" value="ECO:0007669"/>
    <property type="project" value="UniProtKB-KW"/>
</dbReference>
<dbReference type="PRINTS" id="PR00792">
    <property type="entry name" value="PEPSIN"/>
</dbReference>
<dbReference type="InterPro" id="IPR001461">
    <property type="entry name" value="Aspartic_peptidase_A1"/>
</dbReference>
<keyword evidence="5" id="KW-1185">Reference proteome</keyword>
<dbReference type="InterPro" id="IPR034164">
    <property type="entry name" value="Pepsin-like_dom"/>
</dbReference>
<dbReference type="InParanoid" id="A0A1I7VXN5"/>
<accession>A0A1I7VXN5</accession>
<dbReference type="Gene3D" id="2.40.70.10">
    <property type="entry name" value="Acid Proteases"/>
    <property type="match status" value="2"/>
</dbReference>
<dbReference type="SUPFAM" id="SSF50630">
    <property type="entry name" value="Acid proteases"/>
    <property type="match status" value="1"/>
</dbReference>
<dbReference type="PROSITE" id="PS51767">
    <property type="entry name" value="PEPTIDASE_A1"/>
    <property type="match status" value="1"/>
</dbReference>
<protein>
    <submittedName>
        <fullName evidence="6">Aspartic protease BmAsp-1</fullName>
    </submittedName>
</protein>
<dbReference type="Pfam" id="PF00026">
    <property type="entry name" value="Asp"/>
    <property type="match status" value="2"/>
</dbReference>
<dbReference type="WBParaSite" id="EN70_7354">
    <property type="protein sequence ID" value="EN70_7354"/>
    <property type="gene ID" value="EN70_7354"/>
</dbReference>
<keyword evidence="3" id="KW-0378">Hydrolase</keyword>
<dbReference type="InterPro" id="IPR001969">
    <property type="entry name" value="Aspartic_peptidase_AS"/>
</dbReference>
<dbReference type="OrthoDB" id="5853681at2759"/>
<organism evidence="5 6">
    <name type="scientific">Loa loa</name>
    <name type="common">Eye worm</name>
    <name type="synonym">Filaria loa</name>
    <dbReference type="NCBI Taxonomy" id="7209"/>
    <lineage>
        <taxon>Eukaryota</taxon>
        <taxon>Metazoa</taxon>
        <taxon>Ecdysozoa</taxon>
        <taxon>Nematoda</taxon>
        <taxon>Chromadorea</taxon>
        <taxon>Rhabditida</taxon>
        <taxon>Spirurina</taxon>
        <taxon>Spiruromorpha</taxon>
        <taxon>Filarioidea</taxon>
        <taxon>Onchocercidae</taxon>
        <taxon>Loa</taxon>
    </lineage>
</organism>
<dbReference type="FunCoup" id="A0A1I7VXN5">
    <property type="interactions" value="4"/>
</dbReference>
<dbReference type="Proteomes" id="UP000095285">
    <property type="component" value="Unassembled WGS sequence"/>
</dbReference>
<evidence type="ECO:0000313" key="6">
    <source>
        <dbReference type="WBParaSite" id="EN70_7354"/>
    </source>
</evidence>
<evidence type="ECO:0000313" key="5">
    <source>
        <dbReference type="Proteomes" id="UP000095285"/>
    </source>
</evidence>
<feature type="domain" description="Peptidase A1" evidence="4">
    <location>
        <begin position="80"/>
        <end position="421"/>
    </location>
</feature>
<reference evidence="5" key="1">
    <citation type="submission" date="2012-04" db="EMBL/GenBank/DDBJ databases">
        <title>The Genome Sequence of Loa loa.</title>
        <authorList>
            <consortium name="The Broad Institute Genome Sequencing Platform"/>
            <consortium name="Broad Institute Genome Sequencing Center for Infectious Disease"/>
            <person name="Nutman T.B."/>
            <person name="Fink D.L."/>
            <person name="Russ C."/>
            <person name="Young S."/>
            <person name="Zeng Q."/>
            <person name="Gargeya S."/>
            <person name="Alvarado L."/>
            <person name="Berlin A."/>
            <person name="Chapman S.B."/>
            <person name="Chen Z."/>
            <person name="Freedman E."/>
            <person name="Gellesch M."/>
            <person name="Goldberg J."/>
            <person name="Griggs A."/>
            <person name="Gujja S."/>
            <person name="Heilman E.R."/>
            <person name="Heiman D."/>
            <person name="Howarth C."/>
            <person name="Mehta T."/>
            <person name="Neiman D."/>
            <person name="Pearson M."/>
            <person name="Roberts A."/>
            <person name="Saif S."/>
            <person name="Shea T."/>
            <person name="Shenoy N."/>
            <person name="Sisk P."/>
            <person name="Stolte C."/>
            <person name="Sykes S."/>
            <person name="White J."/>
            <person name="Yandava C."/>
            <person name="Haas B."/>
            <person name="Henn M.R."/>
            <person name="Nusbaum C."/>
            <person name="Birren B."/>
        </authorList>
    </citation>
    <scope>NUCLEOTIDE SEQUENCE [LARGE SCALE GENOMIC DNA]</scope>
</reference>
<sequence>MSFNVTIALDIMKITLVLVVLYHISLIVHAAVHRATIKKTLSMRQQLLRAGKLKEYNQLVKSLLRESGMARLLDYMDDVYVMNITLGSPPQQFEVVPDTGSSDLWVLSMECKSDSCTGGDSTQTRKKRARNRFDSRSSLLFPLEAAPINDRKSSTYKAYGRNFSINYASGRCAGILGIDQLSFADFTITNQIFGLVHDIDRMFGNLPIDGVMGLAWPALSSFKVTQPMQSILDDLDFPIMSIYMYTYVGPPMEEVLGGAITFGYADDDYCYEVIGWVELTSQTFWQFTVQGVRVNSYESTSWQQAISDTGSSYLQIPSFLMKSIVESINATYSFEYEVYVIDCAMKENGPAIEIIMDDKSYPILPNQYIKRYYNENHKPICMFAALENFGVGFSPSWILGDVFISSYCHIYDFANNRIGFSAVW</sequence>
<feature type="active site" evidence="2">
    <location>
        <position position="308"/>
    </location>
</feature>
<keyword evidence="3" id="KW-0645">Protease</keyword>
<evidence type="ECO:0000256" key="2">
    <source>
        <dbReference type="PIRSR" id="PIRSR601461-1"/>
    </source>
</evidence>
<name>A0A1I7VXN5_LOALO</name>
<dbReference type="PROSITE" id="PS00141">
    <property type="entry name" value="ASP_PROTEASE"/>
    <property type="match status" value="1"/>
</dbReference>
<comment type="similarity">
    <text evidence="1 3">Belongs to the peptidase A1 family.</text>
</comment>
<proteinExistence type="inferred from homology"/>
<dbReference type="eggNOG" id="KOG1339">
    <property type="taxonomic scope" value="Eukaryota"/>
</dbReference>
<gene>
    <name evidence="6" type="primary">LOAG_08037</name>
</gene>